<feature type="coiled-coil region" evidence="1">
    <location>
        <begin position="87"/>
        <end position="143"/>
    </location>
</feature>
<reference evidence="3" key="1">
    <citation type="submission" date="2021-02" db="EMBL/GenBank/DDBJ databases">
        <authorList>
            <person name="Nowell W R."/>
        </authorList>
    </citation>
    <scope>NUCLEOTIDE SEQUENCE</scope>
</reference>
<sequence>MSVEKKPCIKCGCKNWVLLCDGCRRFYCVEHVLEHRTELSTQLNGIEQEYENLKQLFKPHEKHQEHPLLSQIDVWEHDAILKIQYSAQTARDELRQLLNEYNNRMKTVLQQFSQQLRDGRQENDFTETELNQWKEQLQTIRQQFEAPADIELLQDKQTVPIYFMKVARKQAATLFSPSPILEMTTASCSEIENVRSSYGDEFDEPQSTMTDTNDDLIPQRTCLEIHEATTILKETEIETNHEQQVLPDPTKSQHLVILHLCPTNQSQIIEILPKLTKHPIELFNQTDDYLNKLQSMERTTVFVDLTNSSPNERISLLNKLSQFDSISLVYIQGKSFEDDEDRSHVFRRYPKIRAMFENVQRLLVQWSLDTINEYQNAGDRYIEQCDQVRARYCFEEGIKLYEYLSVFLSDKRRLR</sequence>
<dbReference type="EMBL" id="CAJNOJ010000174">
    <property type="protein sequence ID" value="CAF1242281.1"/>
    <property type="molecule type" value="Genomic_DNA"/>
</dbReference>
<gene>
    <name evidence="3" type="ORF">EDS130_LOCUS27523</name>
    <name evidence="2" type="ORF">XAT740_LOCUS15923</name>
</gene>
<evidence type="ECO:0000313" key="5">
    <source>
        <dbReference type="Proteomes" id="UP000663852"/>
    </source>
</evidence>
<accession>A0A814ZCK3</accession>
<dbReference type="Proteomes" id="UP000663828">
    <property type="component" value="Unassembled WGS sequence"/>
</dbReference>
<dbReference type="OrthoDB" id="10034145at2759"/>
<evidence type="ECO:0000313" key="2">
    <source>
        <dbReference type="EMBL" id="CAF1053963.1"/>
    </source>
</evidence>
<keyword evidence="4" id="KW-1185">Reference proteome</keyword>
<organism evidence="3 5">
    <name type="scientific">Adineta ricciae</name>
    <name type="common">Rotifer</name>
    <dbReference type="NCBI Taxonomy" id="249248"/>
    <lineage>
        <taxon>Eukaryota</taxon>
        <taxon>Metazoa</taxon>
        <taxon>Spiralia</taxon>
        <taxon>Gnathifera</taxon>
        <taxon>Rotifera</taxon>
        <taxon>Eurotatoria</taxon>
        <taxon>Bdelloidea</taxon>
        <taxon>Adinetida</taxon>
        <taxon>Adinetidae</taxon>
        <taxon>Adineta</taxon>
    </lineage>
</organism>
<comment type="caution">
    <text evidence="3">The sequence shown here is derived from an EMBL/GenBank/DDBJ whole genome shotgun (WGS) entry which is preliminary data.</text>
</comment>
<proteinExistence type="predicted"/>
<name>A0A814ZCK3_ADIRI</name>
<evidence type="ECO:0000313" key="4">
    <source>
        <dbReference type="Proteomes" id="UP000663828"/>
    </source>
</evidence>
<dbReference type="AlphaFoldDB" id="A0A814ZCK3"/>
<dbReference type="Proteomes" id="UP000663852">
    <property type="component" value="Unassembled WGS sequence"/>
</dbReference>
<evidence type="ECO:0000256" key="1">
    <source>
        <dbReference type="SAM" id="Coils"/>
    </source>
</evidence>
<dbReference type="EMBL" id="CAJNOR010001000">
    <property type="protein sequence ID" value="CAF1053963.1"/>
    <property type="molecule type" value="Genomic_DNA"/>
</dbReference>
<protein>
    <submittedName>
        <fullName evidence="3">Uncharacterized protein</fullName>
    </submittedName>
</protein>
<evidence type="ECO:0000313" key="3">
    <source>
        <dbReference type="EMBL" id="CAF1242281.1"/>
    </source>
</evidence>
<keyword evidence="1" id="KW-0175">Coiled coil</keyword>